<dbReference type="EMBL" id="VSSQ01053933">
    <property type="protein sequence ID" value="MPN07924.1"/>
    <property type="molecule type" value="Genomic_DNA"/>
</dbReference>
<dbReference type="AlphaFoldDB" id="A0A645F5P4"/>
<comment type="caution">
    <text evidence="1">The sequence shown here is derived from an EMBL/GenBank/DDBJ whole genome shotgun (WGS) entry which is preliminary data.</text>
</comment>
<evidence type="ECO:0000313" key="1">
    <source>
        <dbReference type="EMBL" id="MPN07924.1"/>
    </source>
</evidence>
<sequence>MQVNARLSEGIVSFVRIVNYLRRKEIEIKSINMRSSEGSIIYINMDFSDVHSQKYIINNISKLEDVESIEVV</sequence>
<gene>
    <name evidence="1" type="ORF">SDC9_155196</name>
</gene>
<evidence type="ECO:0008006" key="2">
    <source>
        <dbReference type="Google" id="ProtNLM"/>
    </source>
</evidence>
<accession>A0A645F5P4</accession>
<name>A0A645F5P4_9ZZZZ</name>
<protein>
    <recommendedName>
        <fullName evidence="2">ACT domain-containing protein</fullName>
    </recommendedName>
</protein>
<reference evidence="1" key="1">
    <citation type="submission" date="2019-08" db="EMBL/GenBank/DDBJ databases">
        <authorList>
            <person name="Kucharzyk K."/>
            <person name="Murdoch R.W."/>
            <person name="Higgins S."/>
            <person name="Loffler F."/>
        </authorList>
    </citation>
    <scope>NUCLEOTIDE SEQUENCE</scope>
</reference>
<organism evidence="1">
    <name type="scientific">bioreactor metagenome</name>
    <dbReference type="NCBI Taxonomy" id="1076179"/>
    <lineage>
        <taxon>unclassified sequences</taxon>
        <taxon>metagenomes</taxon>
        <taxon>ecological metagenomes</taxon>
    </lineage>
</organism>
<proteinExistence type="predicted"/>